<dbReference type="AlphaFoldDB" id="A0A072TW82"/>
<dbReference type="Pfam" id="PF07797">
    <property type="entry name" value="DUF1639"/>
    <property type="match status" value="1"/>
</dbReference>
<dbReference type="Gramene" id="rna44569">
    <property type="protein sequence ID" value="RHN38612.1"/>
    <property type="gene ID" value="gene44569"/>
</dbReference>
<feature type="compositionally biased region" description="Polar residues" evidence="1">
    <location>
        <begin position="1"/>
        <end position="18"/>
    </location>
</feature>
<evidence type="ECO:0000313" key="5">
    <source>
        <dbReference type="Proteomes" id="UP000002051"/>
    </source>
</evidence>
<dbReference type="EnsemblPlants" id="KEH17775">
    <property type="protein sequence ID" value="KEH17775"/>
    <property type="gene ID" value="MTR_8g005205"/>
</dbReference>
<sequence>MVLEPKSNTNTPVINPSPSIRMISFEQSSNNDTLMASPPPRNMPVGPKSNNDKPTTNPPPPTRSKVLISKSNNDTPLINPPPPTQNKAFKPNSNKATTPHVNPSPMSSLSPPMPTTSQFYFNTQISPLNLNFAEQKNFGWTNNYPSFHHNYLGMNPMPQCGSSSNRPEYVTMPLLHLGSYQSLPETDQTHNHSIFQFGSGKKQTENTSSSLLQSGSGSNLDLSKTNSILQPGSSSIPVDKNVSLELSLGLGKSHSSSSNRPFDSNRAQKIDFIDFQFKSLALNPVRPVTNADKILNQLVGGLALNPVKPVIESEKTANQLDQIRKGKSIFTFQSPAKAKGSGENNDAGKRDGGEIYGGDSAERDDGEVDLGGVPVVGEVDVGGGGERDDDEVDGGQGGEPDGGKINGGGEREDGEVDGDDDKDEEQEKEVEVETERSDEESNNESKKLWNLRPRKPTKKEEKKSGGGGSSRKPTTRSQRKAEMPQRMELKLTLTNEEIEHDFLLMTGQKPPKKPIKRSTKVQKSVEVLFPGSNLTTVSPKRYAVKDDPPLKN</sequence>
<feature type="compositionally biased region" description="Polar residues" evidence="1">
    <location>
        <begin position="224"/>
        <end position="234"/>
    </location>
</feature>
<dbReference type="InterPro" id="IPR012438">
    <property type="entry name" value="DUF1639"/>
</dbReference>
<feature type="compositionally biased region" description="Low complexity" evidence="1">
    <location>
        <begin position="208"/>
        <end position="223"/>
    </location>
</feature>
<accession>A0A072TW82</accession>
<reference evidence="3" key="4">
    <citation type="journal article" date="2018" name="Nat. Plants">
        <title>Whole-genome landscape of Medicago truncatula symbiotic genes.</title>
        <authorList>
            <person name="Pecrix Y."/>
            <person name="Gamas P."/>
            <person name="Carrere S."/>
        </authorList>
    </citation>
    <scope>NUCLEOTIDE SEQUENCE</scope>
    <source>
        <tissue evidence="3">Leaves</tissue>
    </source>
</reference>
<dbReference type="KEGG" id="mtr:25499988"/>
<dbReference type="EMBL" id="CM001224">
    <property type="protein sequence ID" value="KEH17775.1"/>
    <property type="molecule type" value="Genomic_DNA"/>
</dbReference>
<gene>
    <name evidence="4" type="primary">25499988</name>
    <name evidence="2" type="ordered locus">MTR_8g005205</name>
    <name evidence="3" type="ORF">MtrunA17_Chr8g0335091</name>
</gene>
<dbReference type="Proteomes" id="UP000002051">
    <property type="component" value="Chromosome 8"/>
</dbReference>
<feature type="region of interest" description="Disordered" evidence="1">
    <location>
        <begin position="1"/>
        <end position="112"/>
    </location>
</feature>
<dbReference type="OrthoDB" id="769821at2759"/>
<feature type="compositionally biased region" description="Gly residues" evidence="1">
    <location>
        <begin position="394"/>
        <end position="408"/>
    </location>
</feature>
<dbReference type="HOGENOM" id="CLU_493801_0_0_1"/>
<evidence type="ECO:0000313" key="2">
    <source>
        <dbReference type="EMBL" id="KEH17775.1"/>
    </source>
</evidence>
<dbReference type="PANTHER" id="PTHR33130:SF43">
    <property type="entry name" value="OS01G0688600 PROTEIN"/>
    <property type="match status" value="1"/>
</dbReference>
<feature type="region of interest" description="Disordered" evidence="1">
    <location>
        <begin position="197"/>
        <end position="234"/>
    </location>
</feature>
<reference evidence="2 5" key="2">
    <citation type="journal article" date="2014" name="BMC Genomics">
        <title>An improved genome release (version Mt4.0) for the model legume Medicago truncatula.</title>
        <authorList>
            <person name="Tang H."/>
            <person name="Krishnakumar V."/>
            <person name="Bidwell S."/>
            <person name="Rosen B."/>
            <person name="Chan A."/>
            <person name="Zhou S."/>
            <person name="Gentzbittel L."/>
            <person name="Childs K.L."/>
            <person name="Yandell M."/>
            <person name="Gundlach H."/>
            <person name="Mayer K.F."/>
            <person name="Schwartz D.C."/>
            <person name="Town C.D."/>
        </authorList>
    </citation>
    <scope>GENOME REANNOTATION</scope>
    <source>
        <strain evidence="2">A17</strain>
        <strain evidence="4 5">cv. Jemalong A17</strain>
    </source>
</reference>
<organism evidence="2 5">
    <name type="scientific">Medicago truncatula</name>
    <name type="common">Barrel medic</name>
    <name type="synonym">Medicago tribuloides</name>
    <dbReference type="NCBI Taxonomy" id="3880"/>
    <lineage>
        <taxon>Eukaryota</taxon>
        <taxon>Viridiplantae</taxon>
        <taxon>Streptophyta</taxon>
        <taxon>Embryophyta</taxon>
        <taxon>Tracheophyta</taxon>
        <taxon>Spermatophyta</taxon>
        <taxon>Magnoliopsida</taxon>
        <taxon>eudicotyledons</taxon>
        <taxon>Gunneridae</taxon>
        <taxon>Pentapetalae</taxon>
        <taxon>rosids</taxon>
        <taxon>fabids</taxon>
        <taxon>Fabales</taxon>
        <taxon>Fabaceae</taxon>
        <taxon>Papilionoideae</taxon>
        <taxon>50 kb inversion clade</taxon>
        <taxon>NPAAA clade</taxon>
        <taxon>Hologalegina</taxon>
        <taxon>IRL clade</taxon>
        <taxon>Trifolieae</taxon>
        <taxon>Medicago</taxon>
    </lineage>
</organism>
<evidence type="ECO:0000313" key="3">
    <source>
        <dbReference type="EMBL" id="RHN38612.1"/>
    </source>
</evidence>
<evidence type="ECO:0000256" key="1">
    <source>
        <dbReference type="SAM" id="MobiDB-lite"/>
    </source>
</evidence>
<dbReference type="Proteomes" id="UP000265566">
    <property type="component" value="Chromosome 8"/>
</dbReference>
<feature type="compositionally biased region" description="Polar residues" evidence="1">
    <location>
        <begin position="85"/>
        <end position="101"/>
    </location>
</feature>
<evidence type="ECO:0000313" key="4">
    <source>
        <dbReference type="EnsemblPlants" id="KEH17775"/>
    </source>
</evidence>
<dbReference type="EMBL" id="PSQE01000008">
    <property type="protein sequence ID" value="RHN38612.1"/>
    <property type="molecule type" value="Genomic_DNA"/>
</dbReference>
<reference evidence="4" key="3">
    <citation type="submission" date="2015-04" db="UniProtKB">
        <authorList>
            <consortium name="EnsemblPlants"/>
        </authorList>
    </citation>
    <scope>IDENTIFICATION</scope>
    <source>
        <strain evidence="4">cv. Jemalong A17</strain>
    </source>
</reference>
<feature type="compositionally biased region" description="Acidic residues" evidence="1">
    <location>
        <begin position="412"/>
        <end position="428"/>
    </location>
</feature>
<proteinExistence type="predicted"/>
<reference evidence="2 5" key="1">
    <citation type="journal article" date="2011" name="Nature">
        <title>The Medicago genome provides insight into the evolution of rhizobial symbioses.</title>
        <authorList>
            <person name="Young N.D."/>
            <person name="Debelle F."/>
            <person name="Oldroyd G.E."/>
            <person name="Geurts R."/>
            <person name="Cannon S.B."/>
            <person name="Udvardi M.K."/>
            <person name="Benedito V.A."/>
            <person name="Mayer K.F."/>
            <person name="Gouzy J."/>
            <person name="Schoof H."/>
            <person name="Van de Peer Y."/>
            <person name="Proost S."/>
            <person name="Cook D.R."/>
            <person name="Meyers B.C."/>
            <person name="Spannagl M."/>
            <person name="Cheung F."/>
            <person name="De Mita S."/>
            <person name="Krishnakumar V."/>
            <person name="Gundlach H."/>
            <person name="Zhou S."/>
            <person name="Mudge J."/>
            <person name="Bharti A.K."/>
            <person name="Murray J.D."/>
            <person name="Naoumkina M.A."/>
            <person name="Rosen B."/>
            <person name="Silverstein K.A."/>
            <person name="Tang H."/>
            <person name="Rombauts S."/>
            <person name="Zhao P.X."/>
            <person name="Zhou P."/>
            <person name="Barbe V."/>
            <person name="Bardou P."/>
            <person name="Bechner M."/>
            <person name="Bellec A."/>
            <person name="Berger A."/>
            <person name="Berges H."/>
            <person name="Bidwell S."/>
            <person name="Bisseling T."/>
            <person name="Choisne N."/>
            <person name="Couloux A."/>
            <person name="Denny R."/>
            <person name="Deshpande S."/>
            <person name="Dai X."/>
            <person name="Doyle J.J."/>
            <person name="Dudez A.M."/>
            <person name="Farmer A.D."/>
            <person name="Fouteau S."/>
            <person name="Franken C."/>
            <person name="Gibelin C."/>
            <person name="Gish J."/>
            <person name="Goldstein S."/>
            <person name="Gonzalez A.J."/>
            <person name="Green P.J."/>
            <person name="Hallab A."/>
            <person name="Hartog M."/>
            <person name="Hua A."/>
            <person name="Humphray S.J."/>
            <person name="Jeong D.H."/>
            <person name="Jing Y."/>
            <person name="Jocker A."/>
            <person name="Kenton S.M."/>
            <person name="Kim D.J."/>
            <person name="Klee K."/>
            <person name="Lai H."/>
            <person name="Lang C."/>
            <person name="Lin S."/>
            <person name="Macmil S.L."/>
            <person name="Magdelenat G."/>
            <person name="Matthews L."/>
            <person name="McCorrison J."/>
            <person name="Monaghan E.L."/>
            <person name="Mun J.H."/>
            <person name="Najar F.Z."/>
            <person name="Nicholson C."/>
            <person name="Noirot C."/>
            <person name="O'Bleness M."/>
            <person name="Paule C.R."/>
            <person name="Poulain J."/>
            <person name="Prion F."/>
            <person name="Qin B."/>
            <person name="Qu C."/>
            <person name="Retzel E.F."/>
            <person name="Riddle C."/>
            <person name="Sallet E."/>
            <person name="Samain S."/>
            <person name="Samson N."/>
            <person name="Sanders I."/>
            <person name="Saurat O."/>
            <person name="Scarpelli C."/>
            <person name="Schiex T."/>
            <person name="Segurens B."/>
            <person name="Severin A.J."/>
            <person name="Sherrier D.J."/>
            <person name="Shi R."/>
            <person name="Sims S."/>
            <person name="Singer S.R."/>
            <person name="Sinharoy S."/>
            <person name="Sterck L."/>
            <person name="Viollet A."/>
            <person name="Wang B.B."/>
            <person name="Wang K."/>
            <person name="Wang M."/>
            <person name="Wang X."/>
            <person name="Warfsmann J."/>
            <person name="Weissenbach J."/>
            <person name="White D.D."/>
            <person name="White J.D."/>
            <person name="Wiley G.B."/>
            <person name="Wincker P."/>
            <person name="Xing Y."/>
            <person name="Yang L."/>
            <person name="Yao Z."/>
            <person name="Ying F."/>
            <person name="Zhai J."/>
            <person name="Zhou L."/>
            <person name="Zuber A."/>
            <person name="Denarie J."/>
            <person name="Dixon R.A."/>
            <person name="May G.D."/>
            <person name="Schwartz D.C."/>
            <person name="Rogers J."/>
            <person name="Quetier F."/>
            <person name="Town C.D."/>
            <person name="Roe B.A."/>
        </authorList>
    </citation>
    <scope>NUCLEOTIDE SEQUENCE [LARGE SCALE GENOMIC DNA]</scope>
    <source>
        <strain evidence="2">A17</strain>
        <strain evidence="4 5">cv. Jemalong A17</strain>
    </source>
</reference>
<protein>
    <submittedName>
        <fullName evidence="2">DUF1639 family protein</fullName>
    </submittedName>
</protein>
<dbReference type="PANTHER" id="PTHR33130">
    <property type="entry name" value="PUTATIVE (DUF1639)-RELATED"/>
    <property type="match status" value="1"/>
</dbReference>
<name>A0A072TW82_MEDTR</name>
<feature type="compositionally biased region" description="Low complexity" evidence="1">
    <location>
        <begin position="370"/>
        <end position="379"/>
    </location>
</feature>
<feature type="region of interest" description="Disordered" evidence="1">
    <location>
        <begin position="331"/>
        <end position="486"/>
    </location>
</feature>
<feature type="compositionally biased region" description="Polar residues" evidence="1">
    <location>
        <begin position="25"/>
        <end position="34"/>
    </location>
</feature>
<keyword evidence="5" id="KW-1185">Reference proteome</keyword>